<keyword evidence="1" id="KW-0732">Signal</keyword>
<name>A0ABW1TD86_9LACO</name>
<sequence length="70" mass="7534">MKKMIKGIIALGAGMSLMGSLSTTAAASSQYSASRSNSVRLIWQPLLETLGDLVRLQQQSVRCDVVYQCA</sequence>
<dbReference type="RefSeq" id="WP_225421850.1">
    <property type="nucleotide sequence ID" value="NZ_JBHSSI010000001.1"/>
</dbReference>
<evidence type="ECO:0000313" key="3">
    <source>
        <dbReference type="Proteomes" id="UP001596283"/>
    </source>
</evidence>
<reference evidence="3" key="1">
    <citation type="journal article" date="2019" name="Int. J. Syst. Evol. Microbiol.">
        <title>The Global Catalogue of Microorganisms (GCM) 10K type strain sequencing project: providing services to taxonomists for standard genome sequencing and annotation.</title>
        <authorList>
            <consortium name="The Broad Institute Genomics Platform"/>
            <consortium name="The Broad Institute Genome Sequencing Center for Infectious Disease"/>
            <person name="Wu L."/>
            <person name="Ma J."/>
        </authorList>
    </citation>
    <scope>NUCLEOTIDE SEQUENCE [LARGE SCALE GENOMIC DNA]</scope>
    <source>
        <strain evidence="3">CCM 8908</strain>
    </source>
</reference>
<dbReference type="Proteomes" id="UP001596283">
    <property type="component" value="Unassembled WGS sequence"/>
</dbReference>
<feature type="chain" id="PRO_5046164462" evidence="1">
    <location>
        <begin position="26"/>
        <end position="70"/>
    </location>
</feature>
<evidence type="ECO:0000313" key="2">
    <source>
        <dbReference type="EMBL" id="MFC6259366.1"/>
    </source>
</evidence>
<keyword evidence="3" id="KW-1185">Reference proteome</keyword>
<feature type="signal peptide" evidence="1">
    <location>
        <begin position="1"/>
        <end position="25"/>
    </location>
</feature>
<accession>A0ABW1TD86</accession>
<protein>
    <submittedName>
        <fullName evidence="2">Uncharacterized protein</fullName>
    </submittedName>
</protein>
<gene>
    <name evidence="2" type="ORF">ACFP1C_00235</name>
</gene>
<evidence type="ECO:0000256" key="1">
    <source>
        <dbReference type="SAM" id="SignalP"/>
    </source>
</evidence>
<comment type="caution">
    <text evidence="2">The sequence shown here is derived from an EMBL/GenBank/DDBJ whole genome shotgun (WGS) entry which is preliminary data.</text>
</comment>
<organism evidence="2 3">
    <name type="scientific">Levilactobacillus fujinensis</name>
    <dbReference type="NCBI Taxonomy" id="2486024"/>
    <lineage>
        <taxon>Bacteria</taxon>
        <taxon>Bacillati</taxon>
        <taxon>Bacillota</taxon>
        <taxon>Bacilli</taxon>
        <taxon>Lactobacillales</taxon>
        <taxon>Lactobacillaceae</taxon>
        <taxon>Levilactobacillus</taxon>
    </lineage>
</organism>
<dbReference type="EMBL" id="JBHSSI010000001">
    <property type="protein sequence ID" value="MFC6259366.1"/>
    <property type="molecule type" value="Genomic_DNA"/>
</dbReference>
<proteinExistence type="predicted"/>